<dbReference type="EMBL" id="KQ250767">
    <property type="protein sequence ID" value="KNC70574.1"/>
    <property type="molecule type" value="Genomic_DNA"/>
</dbReference>
<keyword evidence="2" id="KW-1185">Reference proteome</keyword>
<organism evidence="1 2">
    <name type="scientific">Sphaeroforma arctica JP610</name>
    <dbReference type="NCBI Taxonomy" id="667725"/>
    <lineage>
        <taxon>Eukaryota</taxon>
        <taxon>Ichthyosporea</taxon>
        <taxon>Ichthyophonida</taxon>
        <taxon>Sphaeroforma</taxon>
    </lineage>
</organism>
<protein>
    <submittedName>
        <fullName evidence="1">Uncharacterized protein</fullName>
    </submittedName>
</protein>
<reference evidence="1 2" key="1">
    <citation type="submission" date="2011-02" db="EMBL/GenBank/DDBJ databases">
        <title>The Genome Sequence of Sphaeroforma arctica JP610.</title>
        <authorList>
            <consortium name="The Broad Institute Genome Sequencing Platform"/>
            <person name="Russ C."/>
            <person name="Cuomo C."/>
            <person name="Young S.K."/>
            <person name="Zeng Q."/>
            <person name="Gargeya S."/>
            <person name="Alvarado L."/>
            <person name="Berlin A."/>
            <person name="Chapman S.B."/>
            <person name="Chen Z."/>
            <person name="Freedman E."/>
            <person name="Gellesch M."/>
            <person name="Goldberg J."/>
            <person name="Griggs A."/>
            <person name="Gujja S."/>
            <person name="Heilman E."/>
            <person name="Heiman D."/>
            <person name="Howarth C."/>
            <person name="Mehta T."/>
            <person name="Neiman D."/>
            <person name="Pearson M."/>
            <person name="Roberts A."/>
            <person name="Saif S."/>
            <person name="Shea T."/>
            <person name="Shenoy N."/>
            <person name="Sisk P."/>
            <person name="Stolte C."/>
            <person name="Sykes S."/>
            <person name="White J."/>
            <person name="Yandava C."/>
            <person name="Burger G."/>
            <person name="Gray M.W."/>
            <person name="Holland P.W.H."/>
            <person name="King N."/>
            <person name="Lang F.B.F."/>
            <person name="Roger A.J."/>
            <person name="Ruiz-Trillo I."/>
            <person name="Haas B."/>
            <person name="Nusbaum C."/>
            <person name="Birren B."/>
        </authorList>
    </citation>
    <scope>NUCLEOTIDE SEQUENCE [LARGE SCALE GENOMIC DNA]</scope>
    <source>
        <strain evidence="1 2">JP610</strain>
    </source>
</reference>
<proteinExistence type="predicted"/>
<dbReference type="GeneID" id="25917401"/>
<dbReference type="Proteomes" id="UP000054560">
    <property type="component" value="Unassembled WGS sequence"/>
</dbReference>
<accession>A0A0L0F1V9</accession>
<dbReference type="RefSeq" id="XP_014144476.1">
    <property type="nucleotide sequence ID" value="XM_014289001.1"/>
</dbReference>
<name>A0A0L0F1V9_9EUKA</name>
<evidence type="ECO:0000313" key="2">
    <source>
        <dbReference type="Proteomes" id="UP000054560"/>
    </source>
</evidence>
<feature type="non-terminal residue" evidence="1">
    <location>
        <position position="1"/>
    </location>
</feature>
<evidence type="ECO:0000313" key="1">
    <source>
        <dbReference type="EMBL" id="KNC70574.1"/>
    </source>
</evidence>
<sequence>KEARRNIAHNIDEVIEEVAEHIKLGPKDTPQASDDDTVQLPSVDYPLDSTMPQPHLRKSQSFLTSVRSKCLCDSQTVLCA</sequence>
<dbReference type="AlphaFoldDB" id="A0A0L0F1V9"/>
<gene>
    <name evidence="1" type="ORF">SARC_16897</name>
</gene>